<sequence length="684" mass="75102">MKKNNKRRKQDRKPINNFKFKSLKTKISFLNIVIILAITLSIGVLSYTLFQRSINLYIDQILLNKATDASKLADERIKGYIQSLESMAKYDKIQNFETEWEDRSKILKEEMERLDYLDIGIIDINGNMIFSDGTESNIADRDYFLKAKAGDNFMSEAFLSRSKGVMQMAISTPIVNEGKIIGVLVGFKKADDLYSIAEDVKIGKTGYAFIVNEAGDIISHPDKELIESGEFTLDSMKKDPKHSKLVLMIEQMIDKKSGIEAYSIKGMEKYAGFAPLSGKAWSIAASVEKSEITKDANKLMAIITAMTGIAIIIGIIYSLFLSSSITKPIQEATKHIGEIAELDMRRNVEENLLSRSDELGSMAKAYETVIMNLRNFVYKVNESSEQVASSSEELTAVSEEAAVAASSVAESSGEIANNSENQLKDILNVVSAMEEISAQIEEVTSNAETINGLSSEVALKSNVGKEKIEEVINQMLSIAKSSNEVVESLEEVNNSSKEMDGIINVIKTLSEQTNLLALNAAIEAARAGEAGKGFSVVADEIRKLAEETNDSTDKIYSIIEKNNNVIEKVNIRMAMNKEEIEKGKETVDQAASSFSEIANLIGKVTEQIESIAEAINQVALGSEDVASATYSIEHMTKDIAQNVQSVAAATEEQTASMEQIASFSASLSELAEELRDLILTAKIV</sequence>
<dbReference type="Pfam" id="PF00015">
    <property type="entry name" value="MCPsignal"/>
    <property type="match status" value="1"/>
</dbReference>
<comment type="similarity">
    <text evidence="8">Belongs to the methyl-accepting chemotaxis (MCP) protein family.</text>
</comment>
<dbReference type="PANTHER" id="PTHR32089:SF112">
    <property type="entry name" value="LYSOZYME-LIKE PROTEIN-RELATED"/>
    <property type="match status" value="1"/>
</dbReference>
<keyword evidence="2" id="KW-1003">Cell membrane</keyword>
<evidence type="ECO:0000256" key="8">
    <source>
        <dbReference type="ARBA" id="ARBA00029447"/>
    </source>
</evidence>
<keyword evidence="4 10" id="KW-0812">Transmembrane</keyword>
<protein>
    <submittedName>
        <fullName evidence="13">Methyl-accepting chemotaxis protein</fullName>
    </submittedName>
</protein>
<dbReference type="Pfam" id="PF02743">
    <property type="entry name" value="dCache_1"/>
    <property type="match status" value="1"/>
</dbReference>
<dbReference type="CDD" id="cd12912">
    <property type="entry name" value="PDC2_MCP_like"/>
    <property type="match status" value="1"/>
</dbReference>
<gene>
    <name evidence="13" type="ORF">KQI42_19230</name>
</gene>
<evidence type="ECO:0000256" key="1">
    <source>
        <dbReference type="ARBA" id="ARBA00004651"/>
    </source>
</evidence>
<keyword evidence="6 10" id="KW-0472">Membrane</keyword>
<dbReference type="CDD" id="cd12914">
    <property type="entry name" value="PDC1_DGC_like"/>
    <property type="match status" value="1"/>
</dbReference>
<accession>A0ABS6EB27</accession>
<dbReference type="CDD" id="cd11386">
    <property type="entry name" value="MCP_signal"/>
    <property type="match status" value="1"/>
</dbReference>
<evidence type="ECO:0000256" key="9">
    <source>
        <dbReference type="PROSITE-ProRule" id="PRU00284"/>
    </source>
</evidence>
<evidence type="ECO:0000256" key="5">
    <source>
        <dbReference type="ARBA" id="ARBA00022989"/>
    </source>
</evidence>
<feature type="domain" description="Methyl-accepting transducer" evidence="11">
    <location>
        <begin position="397"/>
        <end position="633"/>
    </location>
</feature>
<evidence type="ECO:0000256" key="10">
    <source>
        <dbReference type="SAM" id="Phobius"/>
    </source>
</evidence>
<dbReference type="Proteomes" id="UP000749471">
    <property type="component" value="Unassembled WGS sequence"/>
</dbReference>
<evidence type="ECO:0000256" key="2">
    <source>
        <dbReference type="ARBA" id="ARBA00022475"/>
    </source>
</evidence>
<comment type="subcellular location">
    <subcellularLocation>
        <location evidence="1">Cell membrane</location>
        <topology evidence="1">Multi-pass membrane protein</topology>
    </subcellularLocation>
</comment>
<evidence type="ECO:0000259" key="11">
    <source>
        <dbReference type="PROSITE" id="PS50111"/>
    </source>
</evidence>
<feature type="transmembrane region" description="Helical" evidence="10">
    <location>
        <begin position="299"/>
        <end position="320"/>
    </location>
</feature>
<keyword evidence="5 10" id="KW-1133">Transmembrane helix</keyword>
<evidence type="ECO:0000259" key="12">
    <source>
        <dbReference type="PROSITE" id="PS50885"/>
    </source>
</evidence>
<dbReference type="PROSITE" id="PS50111">
    <property type="entry name" value="CHEMOTAXIS_TRANSDUC_2"/>
    <property type="match status" value="1"/>
</dbReference>
<dbReference type="RefSeq" id="WP_216522114.1">
    <property type="nucleotide sequence ID" value="NZ_JAHLPM010000026.1"/>
</dbReference>
<organism evidence="13 14">
    <name type="scientific">Tissierella simiarum</name>
    <dbReference type="NCBI Taxonomy" id="2841534"/>
    <lineage>
        <taxon>Bacteria</taxon>
        <taxon>Bacillati</taxon>
        <taxon>Bacillota</taxon>
        <taxon>Tissierellia</taxon>
        <taxon>Tissierellales</taxon>
        <taxon>Tissierellaceae</taxon>
        <taxon>Tissierella</taxon>
    </lineage>
</organism>
<comment type="caution">
    <text evidence="13">The sequence shown here is derived from an EMBL/GenBank/DDBJ whole genome shotgun (WGS) entry which is preliminary data.</text>
</comment>
<dbReference type="SMART" id="SM00283">
    <property type="entry name" value="MA"/>
    <property type="match status" value="1"/>
</dbReference>
<dbReference type="EMBL" id="JAHLPM010000026">
    <property type="protein sequence ID" value="MBU5440129.1"/>
    <property type="molecule type" value="Genomic_DNA"/>
</dbReference>
<reference evidence="13 14" key="1">
    <citation type="submission" date="2021-06" db="EMBL/GenBank/DDBJ databases">
        <authorList>
            <person name="Sun Q."/>
            <person name="Li D."/>
        </authorList>
    </citation>
    <scope>NUCLEOTIDE SEQUENCE [LARGE SCALE GENOMIC DNA]</scope>
    <source>
        <strain evidence="13 14">MSJ-40</strain>
    </source>
</reference>
<feature type="transmembrane region" description="Helical" evidence="10">
    <location>
        <begin position="29"/>
        <end position="50"/>
    </location>
</feature>
<evidence type="ECO:0000256" key="3">
    <source>
        <dbReference type="ARBA" id="ARBA00022500"/>
    </source>
</evidence>
<keyword evidence="14" id="KW-1185">Reference proteome</keyword>
<dbReference type="SMART" id="SM00304">
    <property type="entry name" value="HAMP"/>
    <property type="match status" value="1"/>
</dbReference>
<evidence type="ECO:0000256" key="7">
    <source>
        <dbReference type="ARBA" id="ARBA00023224"/>
    </source>
</evidence>
<evidence type="ECO:0000313" key="14">
    <source>
        <dbReference type="Proteomes" id="UP000749471"/>
    </source>
</evidence>
<dbReference type="Pfam" id="PF00672">
    <property type="entry name" value="HAMP"/>
    <property type="match status" value="1"/>
</dbReference>
<dbReference type="InterPro" id="IPR033479">
    <property type="entry name" value="dCache_1"/>
</dbReference>
<name>A0ABS6EB27_9FIRM</name>
<proteinExistence type="inferred from homology"/>
<dbReference type="PANTHER" id="PTHR32089">
    <property type="entry name" value="METHYL-ACCEPTING CHEMOTAXIS PROTEIN MCPB"/>
    <property type="match status" value="1"/>
</dbReference>
<dbReference type="InterPro" id="IPR003660">
    <property type="entry name" value="HAMP_dom"/>
</dbReference>
<keyword evidence="7 9" id="KW-0807">Transducer</keyword>
<keyword evidence="3" id="KW-0145">Chemotaxis</keyword>
<feature type="domain" description="HAMP" evidence="12">
    <location>
        <begin position="323"/>
        <end position="378"/>
    </location>
</feature>
<dbReference type="PROSITE" id="PS50885">
    <property type="entry name" value="HAMP"/>
    <property type="match status" value="1"/>
</dbReference>
<evidence type="ECO:0000256" key="6">
    <source>
        <dbReference type="ARBA" id="ARBA00023136"/>
    </source>
</evidence>
<dbReference type="InterPro" id="IPR004089">
    <property type="entry name" value="MCPsignal_dom"/>
</dbReference>
<evidence type="ECO:0000256" key="4">
    <source>
        <dbReference type="ARBA" id="ARBA00022692"/>
    </source>
</evidence>
<evidence type="ECO:0000313" key="13">
    <source>
        <dbReference type="EMBL" id="MBU5440129.1"/>
    </source>
</evidence>